<sequence>MSMLLTVDRLESFYGPSQILHGVSLAVRPGEQVALIGRNGMGKTTLLRSLMGLVPRVQGTIDLNGSSIRGSKPEAISLAGVAFVPEGRGVFGSLSVIENLVMASRAGRNGKRSWTLDRVLSVFPRLAQRRGNGGHQLSGGEQQMLTIGRALMTNPEIILIDEATEGLAPLVADEIWKTLAVIRGEGIATIVVDKDIKNLSKVADRMVVMSKGGIEFDGTPADLLAQPELLERHLGLH</sequence>
<protein>
    <submittedName>
        <fullName evidence="7">Branched-chain amino acid transport system ATP-binding protein</fullName>
    </submittedName>
</protein>
<dbReference type="PROSITE" id="PS50893">
    <property type="entry name" value="ABC_TRANSPORTER_2"/>
    <property type="match status" value="1"/>
</dbReference>
<dbReference type="GO" id="GO:0015658">
    <property type="term" value="F:branched-chain amino acid transmembrane transporter activity"/>
    <property type="evidence" value="ECO:0007669"/>
    <property type="project" value="TreeGrafter"/>
</dbReference>
<dbReference type="PANTHER" id="PTHR43820">
    <property type="entry name" value="HIGH-AFFINITY BRANCHED-CHAIN AMINO ACID TRANSPORT ATP-BINDING PROTEIN LIVF"/>
    <property type="match status" value="1"/>
</dbReference>
<dbReference type="InterPro" id="IPR052156">
    <property type="entry name" value="BCAA_Transport_ATP-bd_LivF"/>
</dbReference>
<dbReference type="PANTHER" id="PTHR43820:SF2">
    <property type="entry name" value="ABC TRANSPORTER ATP-BINDING PROTEIN"/>
    <property type="match status" value="1"/>
</dbReference>
<organism evidence="7 8">
    <name type="scientific">Aminobacter aganoensis</name>
    <dbReference type="NCBI Taxonomy" id="83264"/>
    <lineage>
        <taxon>Bacteria</taxon>
        <taxon>Pseudomonadati</taxon>
        <taxon>Pseudomonadota</taxon>
        <taxon>Alphaproteobacteria</taxon>
        <taxon>Hyphomicrobiales</taxon>
        <taxon>Phyllobacteriaceae</taxon>
        <taxon>Aminobacter</taxon>
    </lineage>
</organism>
<evidence type="ECO:0000259" key="6">
    <source>
        <dbReference type="PROSITE" id="PS50893"/>
    </source>
</evidence>
<evidence type="ECO:0000256" key="5">
    <source>
        <dbReference type="ARBA" id="ARBA00022970"/>
    </source>
</evidence>
<dbReference type="SMART" id="SM00382">
    <property type="entry name" value="AAA"/>
    <property type="match status" value="1"/>
</dbReference>
<dbReference type="InterPro" id="IPR003439">
    <property type="entry name" value="ABC_transporter-like_ATP-bd"/>
</dbReference>
<dbReference type="GO" id="GO:0016887">
    <property type="term" value="F:ATP hydrolysis activity"/>
    <property type="evidence" value="ECO:0007669"/>
    <property type="project" value="InterPro"/>
</dbReference>
<dbReference type="InterPro" id="IPR003593">
    <property type="entry name" value="AAA+_ATPase"/>
</dbReference>
<evidence type="ECO:0000256" key="2">
    <source>
        <dbReference type="ARBA" id="ARBA00022448"/>
    </source>
</evidence>
<evidence type="ECO:0000256" key="1">
    <source>
        <dbReference type="ARBA" id="ARBA00005417"/>
    </source>
</evidence>
<comment type="similarity">
    <text evidence="1">Belongs to the ABC transporter superfamily.</text>
</comment>
<keyword evidence="8" id="KW-1185">Reference proteome</keyword>
<dbReference type="InterPro" id="IPR017871">
    <property type="entry name" value="ABC_transporter-like_CS"/>
</dbReference>
<gene>
    <name evidence="7" type="ORF">GGR00_003129</name>
</gene>
<proteinExistence type="inferred from homology"/>
<dbReference type="RefSeq" id="WP_184699908.1">
    <property type="nucleotide sequence ID" value="NZ_BAABEG010000001.1"/>
</dbReference>
<keyword evidence="5" id="KW-0029">Amino-acid transport</keyword>
<dbReference type="SUPFAM" id="SSF52540">
    <property type="entry name" value="P-loop containing nucleoside triphosphate hydrolases"/>
    <property type="match status" value="1"/>
</dbReference>
<dbReference type="Pfam" id="PF00005">
    <property type="entry name" value="ABC_tran"/>
    <property type="match status" value="1"/>
</dbReference>
<reference evidence="7 8" key="1">
    <citation type="submission" date="2020-08" db="EMBL/GenBank/DDBJ databases">
        <title>Genomic Encyclopedia of Type Strains, Phase IV (KMG-IV): sequencing the most valuable type-strain genomes for metagenomic binning, comparative biology and taxonomic classification.</title>
        <authorList>
            <person name="Goeker M."/>
        </authorList>
    </citation>
    <scope>NUCLEOTIDE SEQUENCE [LARGE SCALE GENOMIC DNA]</scope>
    <source>
        <strain evidence="7 8">DSM 7051</strain>
    </source>
</reference>
<evidence type="ECO:0000313" key="8">
    <source>
        <dbReference type="Proteomes" id="UP000536262"/>
    </source>
</evidence>
<evidence type="ECO:0000313" key="7">
    <source>
        <dbReference type="EMBL" id="MBB6355327.1"/>
    </source>
</evidence>
<name>A0A7X0F8Z0_9HYPH</name>
<evidence type="ECO:0000256" key="4">
    <source>
        <dbReference type="ARBA" id="ARBA00022840"/>
    </source>
</evidence>
<dbReference type="PROSITE" id="PS00211">
    <property type="entry name" value="ABC_TRANSPORTER_1"/>
    <property type="match status" value="1"/>
</dbReference>
<keyword evidence="4 7" id="KW-0067">ATP-binding</keyword>
<dbReference type="GO" id="GO:0015807">
    <property type="term" value="P:L-amino acid transport"/>
    <property type="evidence" value="ECO:0007669"/>
    <property type="project" value="TreeGrafter"/>
</dbReference>
<comment type="caution">
    <text evidence="7">The sequence shown here is derived from an EMBL/GenBank/DDBJ whole genome shotgun (WGS) entry which is preliminary data.</text>
</comment>
<keyword evidence="2" id="KW-0813">Transport</keyword>
<dbReference type="AlphaFoldDB" id="A0A7X0F8Z0"/>
<dbReference type="CDD" id="cd03224">
    <property type="entry name" value="ABC_TM1139_LivF_branched"/>
    <property type="match status" value="1"/>
</dbReference>
<evidence type="ECO:0000256" key="3">
    <source>
        <dbReference type="ARBA" id="ARBA00022741"/>
    </source>
</evidence>
<dbReference type="EMBL" id="JACHOU010000007">
    <property type="protein sequence ID" value="MBB6355327.1"/>
    <property type="molecule type" value="Genomic_DNA"/>
</dbReference>
<accession>A0A7X0F8Z0</accession>
<feature type="domain" description="ABC transporter" evidence="6">
    <location>
        <begin position="5"/>
        <end position="236"/>
    </location>
</feature>
<keyword evidence="3" id="KW-0547">Nucleotide-binding</keyword>
<dbReference type="InterPro" id="IPR027417">
    <property type="entry name" value="P-loop_NTPase"/>
</dbReference>
<dbReference type="Gene3D" id="3.40.50.300">
    <property type="entry name" value="P-loop containing nucleotide triphosphate hydrolases"/>
    <property type="match status" value="1"/>
</dbReference>
<dbReference type="Proteomes" id="UP000536262">
    <property type="component" value="Unassembled WGS sequence"/>
</dbReference>
<dbReference type="GO" id="GO:0005524">
    <property type="term" value="F:ATP binding"/>
    <property type="evidence" value="ECO:0007669"/>
    <property type="project" value="UniProtKB-KW"/>
</dbReference>